<name>A0A084JXT5_NONUL</name>
<evidence type="ECO:0000256" key="3">
    <source>
        <dbReference type="ARBA" id="ARBA00022448"/>
    </source>
</evidence>
<reference evidence="12 14" key="2">
    <citation type="submission" date="2018-03" db="EMBL/GenBank/DDBJ databases">
        <title>Genomic Encyclopedia of Archaeal and Bacterial Type Strains, Phase II (KMG-II): from individual species to whole genera.</title>
        <authorList>
            <person name="Goeker M."/>
        </authorList>
    </citation>
    <scope>NUCLEOTIDE SEQUENCE [LARGE SCALE GENOMIC DNA]</scope>
    <source>
        <strain evidence="12 14">DSM 22727</strain>
    </source>
</reference>
<feature type="transmembrane region" description="Helical" evidence="9">
    <location>
        <begin position="79"/>
        <end position="96"/>
    </location>
</feature>
<keyword evidence="6 9" id="KW-0812">Transmembrane</keyword>
<evidence type="ECO:0000256" key="9">
    <source>
        <dbReference type="RuleBase" id="RU361157"/>
    </source>
</evidence>
<dbReference type="PANTHER" id="PTHR30413:SF8">
    <property type="entry name" value="TRANSPORT PERMEASE PROTEIN"/>
    <property type="match status" value="1"/>
</dbReference>
<evidence type="ECO:0000313" key="13">
    <source>
        <dbReference type="Proteomes" id="UP000028531"/>
    </source>
</evidence>
<dbReference type="GeneID" id="90595434"/>
<proteinExistence type="inferred from homology"/>
<dbReference type="PROSITE" id="PS51012">
    <property type="entry name" value="ABC_TM2"/>
    <property type="match status" value="1"/>
</dbReference>
<dbReference type="Proteomes" id="UP000239997">
    <property type="component" value="Unassembled WGS sequence"/>
</dbReference>
<dbReference type="InterPro" id="IPR013525">
    <property type="entry name" value="ABC2_TM"/>
</dbReference>
<keyword evidence="14" id="KW-1185">Reference proteome</keyword>
<dbReference type="AlphaFoldDB" id="A0A084JXT5"/>
<evidence type="ECO:0000256" key="2">
    <source>
        <dbReference type="ARBA" id="ARBA00007783"/>
    </source>
</evidence>
<evidence type="ECO:0000256" key="6">
    <source>
        <dbReference type="ARBA" id="ARBA00022692"/>
    </source>
</evidence>
<reference evidence="11 13" key="1">
    <citation type="submission" date="2014-07" db="EMBL/GenBank/DDBJ databases">
        <title>Draft genome sequence of Nonlabens ulvanivorans, an ulvan degrading bacterium.</title>
        <authorList>
            <person name="Kopel M."/>
            <person name="Helbert W."/>
            <person name="Henrissat B."/>
            <person name="Doniger T."/>
            <person name="Banin E."/>
        </authorList>
    </citation>
    <scope>NUCLEOTIDE SEQUENCE [LARGE SCALE GENOMIC DNA]</scope>
    <source>
        <strain evidence="11 13">PLR</strain>
    </source>
</reference>
<feature type="transmembrane region" description="Helical" evidence="9">
    <location>
        <begin position="47"/>
        <end position="67"/>
    </location>
</feature>
<organism evidence="11 13">
    <name type="scientific">Nonlabens ulvanivorans</name>
    <name type="common">Persicivirga ulvanivorans</name>
    <dbReference type="NCBI Taxonomy" id="906888"/>
    <lineage>
        <taxon>Bacteria</taxon>
        <taxon>Pseudomonadati</taxon>
        <taxon>Bacteroidota</taxon>
        <taxon>Flavobacteriia</taxon>
        <taxon>Flavobacteriales</taxon>
        <taxon>Flavobacteriaceae</taxon>
        <taxon>Nonlabens</taxon>
    </lineage>
</organism>
<feature type="transmembrane region" description="Helical" evidence="9">
    <location>
        <begin position="129"/>
        <end position="152"/>
    </location>
</feature>
<keyword evidence="5" id="KW-0997">Cell inner membrane</keyword>
<protein>
    <recommendedName>
        <fullName evidence="9">Transport permease protein</fullName>
    </recommendedName>
</protein>
<dbReference type="RefSeq" id="WP_036582100.1">
    <property type="nucleotide sequence ID" value="NZ_CP136694.1"/>
</dbReference>
<dbReference type="InterPro" id="IPR000412">
    <property type="entry name" value="ABC_2_transport"/>
</dbReference>
<dbReference type="Proteomes" id="UP000028531">
    <property type="component" value="Unassembled WGS sequence"/>
</dbReference>
<dbReference type="PANTHER" id="PTHR30413">
    <property type="entry name" value="INNER MEMBRANE TRANSPORT PERMEASE"/>
    <property type="match status" value="1"/>
</dbReference>
<evidence type="ECO:0000256" key="5">
    <source>
        <dbReference type="ARBA" id="ARBA00022519"/>
    </source>
</evidence>
<keyword evidence="7 9" id="KW-1133">Transmembrane helix</keyword>
<evidence type="ECO:0000256" key="1">
    <source>
        <dbReference type="ARBA" id="ARBA00004429"/>
    </source>
</evidence>
<dbReference type="GO" id="GO:0015920">
    <property type="term" value="P:lipopolysaccharide transport"/>
    <property type="evidence" value="ECO:0007669"/>
    <property type="project" value="TreeGrafter"/>
</dbReference>
<dbReference type="GO" id="GO:0140359">
    <property type="term" value="F:ABC-type transporter activity"/>
    <property type="evidence" value="ECO:0007669"/>
    <property type="project" value="InterPro"/>
</dbReference>
<evidence type="ECO:0000313" key="12">
    <source>
        <dbReference type="EMBL" id="PRX14369.1"/>
    </source>
</evidence>
<comment type="caution">
    <text evidence="11">The sequence shown here is derived from an EMBL/GenBank/DDBJ whole genome shotgun (WGS) entry which is preliminary data.</text>
</comment>
<sequence>MSNQQEWLYEIKPKGKLIDLNLKEIWRYRDLLVLFIKRDIITVYKQTILGPLWFLIQPLFTSVVFTLVFNEVAGIDNGIIPNFLFNLTGLTLWSYFKEALNATSNTFKSNAGLFGKVYFPRFIAPASKVLSGLFKFGIQILILVIFYCYYVFYKDVAIQPSVFLPLIILVIFIVILMAMGIGMILSAFTTKYRDLTILIGFGLNLLMYLSAVMYSMEAARDKLGEYYWAVEWNPLAHIIESYRSLWFDNLEIHWTGIYVGLGLGLVLFFIGLIVFNKTEKTFIDTV</sequence>
<gene>
    <name evidence="11" type="ORF">IL45_06100</name>
    <name evidence="12" type="ORF">LY02_01399</name>
</gene>
<evidence type="ECO:0000256" key="8">
    <source>
        <dbReference type="ARBA" id="ARBA00023136"/>
    </source>
</evidence>
<feature type="transmembrane region" description="Helical" evidence="9">
    <location>
        <begin position="164"/>
        <end position="188"/>
    </location>
</feature>
<evidence type="ECO:0000256" key="7">
    <source>
        <dbReference type="ARBA" id="ARBA00022989"/>
    </source>
</evidence>
<dbReference type="Pfam" id="PF01061">
    <property type="entry name" value="ABC2_membrane"/>
    <property type="match status" value="1"/>
</dbReference>
<accession>A0A084JXT5</accession>
<comment type="subcellular location">
    <subcellularLocation>
        <location evidence="1">Cell inner membrane</location>
        <topology evidence="1">Multi-pass membrane protein</topology>
    </subcellularLocation>
    <subcellularLocation>
        <location evidence="9">Cell membrane</location>
        <topology evidence="9">Multi-pass membrane protein</topology>
    </subcellularLocation>
</comment>
<dbReference type="EMBL" id="PVNA01000002">
    <property type="protein sequence ID" value="PRX14369.1"/>
    <property type="molecule type" value="Genomic_DNA"/>
</dbReference>
<evidence type="ECO:0000259" key="10">
    <source>
        <dbReference type="PROSITE" id="PS51012"/>
    </source>
</evidence>
<evidence type="ECO:0000313" key="11">
    <source>
        <dbReference type="EMBL" id="KEZ93769.1"/>
    </source>
</evidence>
<evidence type="ECO:0000256" key="4">
    <source>
        <dbReference type="ARBA" id="ARBA00022475"/>
    </source>
</evidence>
<keyword evidence="8 9" id="KW-0472">Membrane</keyword>
<dbReference type="GO" id="GO:0043190">
    <property type="term" value="C:ATP-binding cassette (ABC) transporter complex"/>
    <property type="evidence" value="ECO:0007669"/>
    <property type="project" value="InterPro"/>
</dbReference>
<dbReference type="InterPro" id="IPR047817">
    <property type="entry name" value="ABC2_TM_bact-type"/>
</dbReference>
<dbReference type="OrthoDB" id="9786910at2"/>
<keyword evidence="4 9" id="KW-1003">Cell membrane</keyword>
<feature type="domain" description="ABC transmembrane type-2" evidence="10">
    <location>
        <begin position="49"/>
        <end position="278"/>
    </location>
</feature>
<evidence type="ECO:0000313" key="14">
    <source>
        <dbReference type="Proteomes" id="UP000239997"/>
    </source>
</evidence>
<dbReference type="PRINTS" id="PR00164">
    <property type="entry name" value="ABC2TRNSPORT"/>
</dbReference>
<feature type="transmembrane region" description="Helical" evidence="9">
    <location>
        <begin position="252"/>
        <end position="275"/>
    </location>
</feature>
<dbReference type="EMBL" id="JPJI01000026">
    <property type="protein sequence ID" value="KEZ93769.1"/>
    <property type="molecule type" value="Genomic_DNA"/>
</dbReference>
<feature type="transmembrane region" description="Helical" evidence="9">
    <location>
        <begin position="195"/>
        <end position="216"/>
    </location>
</feature>
<keyword evidence="3 9" id="KW-0813">Transport</keyword>
<comment type="similarity">
    <text evidence="2 9">Belongs to the ABC-2 integral membrane protein family.</text>
</comment>